<feature type="compositionally biased region" description="Basic and acidic residues" evidence="2">
    <location>
        <begin position="88"/>
        <end position="103"/>
    </location>
</feature>
<comment type="caution">
    <text evidence="3">The sequence shown here is derived from an EMBL/GenBank/DDBJ whole genome shotgun (WGS) entry which is preliminary data.</text>
</comment>
<dbReference type="Pfam" id="PF13275">
    <property type="entry name" value="S4_2"/>
    <property type="match status" value="1"/>
</dbReference>
<dbReference type="GO" id="GO:0003723">
    <property type="term" value="F:RNA binding"/>
    <property type="evidence" value="ECO:0007669"/>
    <property type="project" value="UniProtKB-KW"/>
</dbReference>
<dbReference type="CDD" id="cd00165">
    <property type="entry name" value="S4"/>
    <property type="match status" value="1"/>
</dbReference>
<keyword evidence="4" id="KW-1185">Reference proteome</keyword>
<accession>A0A0J1GTJ5</accession>
<dbReference type="Gene3D" id="3.10.290.10">
    <property type="entry name" value="RNA-binding S4 domain"/>
    <property type="match status" value="1"/>
</dbReference>
<gene>
    <name evidence="3" type="ORF">ABT58_00480</name>
</gene>
<keyword evidence="1" id="KW-0694">RNA-binding</keyword>
<dbReference type="AlphaFoldDB" id="A0A0J1GTJ5"/>
<evidence type="ECO:0000313" key="3">
    <source>
        <dbReference type="EMBL" id="KLV03043.1"/>
    </source>
</evidence>
<organism evidence="3 4">
    <name type="scientific">Photobacterium aphoticum</name>
    <dbReference type="NCBI Taxonomy" id="754436"/>
    <lineage>
        <taxon>Bacteria</taxon>
        <taxon>Pseudomonadati</taxon>
        <taxon>Pseudomonadota</taxon>
        <taxon>Gammaproteobacteria</taxon>
        <taxon>Vibrionales</taxon>
        <taxon>Vibrionaceae</taxon>
        <taxon>Photobacterium</taxon>
    </lineage>
</organism>
<feature type="compositionally biased region" description="Low complexity" evidence="2">
    <location>
        <begin position="135"/>
        <end position="164"/>
    </location>
</feature>
<feature type="region of interest" description="Disordered" evidence="2">
    <location>
        <begin position="83"/>
        <end position="175"/>
    </location>
</feature>
<dbReference type="RefSeq" id="WP_047872388.1">
    <property type="nucleotide sequence ID" value="NZ_BMYC01000020.1"/>
</dbReference>
<feature type="compositionally biased region" description="Low complexity" evidence="2">
    <location>
        <begin position="104"/>
        <end position="127"/>
    </location>
</feature>
<dbReference type="PROSITE" id="PS50889">
    <property type="entry name" value="S4"/>
    <property type="match status" value="1"/>
</dbReference>
<evidence type="ECO:0000313" key="4">
    <source>
        <dbReference type="Proteomes" id="UP000036426"/>
    </source>
</evidence>
<name>A0A0J1GTJ5_9GAMM</name>
<sequence length="175" mass="18575">MSEEYEVEAIGVEVDAQPIELYKVLKIANAVSGGGEAKFAISEGYVAVNGELEQRKRRKVYDGDVIEFNNEFYLVLCDQPVTEPSEAPAKEKKAKEKPVKEKQPAASNKSQPAGGKAKKAGGQSAGQNKPRKGAKNSAGNKGKAGQKGGAKPASKNAQKASQKADQNTGRKPISF</sequence>
<evidence type="ECO:0000256" key="1">
    <source>
        <dbReference type="PROSITE-ProRule" id="PRU00182"/>
    </source>
</evidence>
<reference evidence="3 4" key="1">
    <citation type="submission" date="2015-05" db="EMBL/GenBank/DDBJ databases">
        <title>Photobacterium galathea sp. nov.</title>
        <authorList>
            <person name="Machado H."/>
            <person name="Gram L."/>
        </authorList>
    </citation>
    <scope>NUCLEOTIDE SEQUENCE [LARGE SCALE GENOMIC DNA]</scope>
    <source>
        <strain evidence="3 4">DSM 25995</strain>
    </source>
</reference>
<dbReference type="EMBL" id="LDOV01000001">
    <property type="protein sequence ID" value="KLV03043.1"/>
    <property type="molecule type" value="Genomic_DNA"/>
</dbReference>
<protein>
    <submittedName>
        <fullName evidence="3">Urease</fullName>
    </submittedName>
</protein>
<evidence type="ECO:0000256" key="2">
    <source>
        <dbReference type="SAM" id="MobiDB-lite"/>
    </source>
</evidence>
<dbReference type="Proteomes" id="UP000036426">
    <property type="component" value="Unassembled WGS sequence"/>
</dbReference>
<dbReference type="PATRIC" id="fig|754436.4.peg.106"/>
<dbReference type="InterPro" id="IPR036986">
    <property type="entry name" value="S4_RNA-bd_sf"/>
</dbReference>
<proteinExistence type="predicted"/>
<dbReference type="SUPFAM" id="SSF55174">
    <property type="entry name" value="Alpha-L RNA-binding motif"/>
    <property type="match status" value="1"/>
</dbReference>
<dbReference type="OrthoDB" id="9802835at2"/>